<dbReference type="STRING" id="83767.SAMN05660652_01268"/>
<feature type="compositionally biased region" description="Low complexity" evidence="1">
    <location>
        <begin position="151"/>
        <end position="160"/>
    </location>
</feature>
<proteinExistence type="predicted"/>
<feature type="region of interest" description="Disordered" evidence="1">
    <location>
        <begin position="88"/>
        <end position="184"/>
    </location>
</feature>
<dbReference type="AlphaFoldDB" id="A0A1G7ZSQ0"/>
<dbReference type="EMBL" id="FNCY01000003">
    <property type="protein sequence ID" value="SDH11704.1"/>
    <property type="molecule type" value="Genomic_DNA"/>
</dbReference>
<evidence type="ECO:0000256" key="1">
    <source>
        <dbReference type="SAM" id="MobiDB-lite"/>
    </source>
</evidence>
<reference evidence="3 4" key="1">
    <citation type="submission" date="2016-10" db="EMBL/GenBank/DDBJ databases">
        <authorList>
            <person name="de Groot N.N."/>
        </authorList>
    </citation>
    <scope>NUCLEOTIDE SEQUENCE [LARGE SCALE GENOMIC DNA]</scope>
    <source>
        <strain evidence="3 4">DSM 5885</strain>
    </source>
</reference>
<gene>
    <name evidence="3" type="ORF">SAMN05660652_01268</name>
</gene>
<evidence type="ECO:0000313" key="3">
    <source>
        <dbReference type="EMBL" id="SDH11704.1"/>
    </source>
</evidence>
<protein>
    <recommendedName>
        <fullName evidence="5">DUF3106 domain-containing protein</fullName>
    </recommendedName>
</protein>
<dbReference type="OrthoDB" id="9796567at2"/>
<organism evidence="3 4">
    <name type="scientific">Propionivibrio dicarboxylicus</name>
    <dbReference type="NCBI Taxonomy" id="83767"/>
    <lineage>
        <taxon>Bacteria</taxon>
        <taxon>Pseudomonadati</taxon>
        <taxon>Pseudomonadota</taxon>
        <taxon>Betaproteobacteria</taxon>
        <taxon>Rhodocyclales</taxon>
        <taxon>Rhodocyclaceae</taxon>
        <taxon>Propionivibrio</taxon>
    </lineage>
</organism>
<sequence>MAQAGFAAVVLIGILISIPAGAAPSNPALMATPPQPKWSELAVTQKIVLAPLSDDWDAMENYRQKKWLSIAARFSEMAPEEKRRIQVQMQSWDKLSPEERRTARENFKTASKLPTEKKQQLKQMWEEYSSLPDAEKEKLKQMAEGQITAKPARPAQLPAATPTPPTSSIPVSTDNAIAEAGSKQ</sequence>
<evidence type="ECO:0000313" key="4">
    <source>
        <dbReference type="Proteomes" id="UP000198607"/>
    </source>
</evidence>
<name>A0A1G7ZSQ0_9RHOO</name>
<feature type="chain" id="PRO_5011718489" description="DUF3106 domain-containing protein" evidence="2">
    <location>
        <begin position="23"/>
        <end position="184"/>
    </location>
</feature>
<evidence type="ECO:0000256" key="2">
    <source>
        <dbReference type="SAM" id="SignalP"/>
    </source>
</evidence>
<dbReference type="Pfam" id="PF11304">
    <property type="entry name" value="DUF3106"/>
    <property type="match status" value="1"/>
</dbReference>
<accession>A0A1G7ZSQ0</accession>
<dbReference type="RefSeq" id="WP_091935452.1">
    <property type="nucleotide sequence ID" value="NZ_FNCY01000003.1"/>
</dbReference>
<evidence type="ECO:0008006" key="5">
    <source>
        <dbReference type="Google" id="ProtNLM"/>
    </source>
</evidence>
<keyword evidence="4" id="KW-1185">Reference proteome</keyword>
<feature type="compositionally biased region" description="Basic and acidic residues" evidence="1">
    <location>
        <begin position="95"/>
        <end position="107"/>
    </location>
</feature>
<dbReference type="Proteomes" id="UP000198607">
    <property type="component" value="Unassembled WGS sequence"/>
</dbReference>
<dbReference type="InterPro" id="IPR021455">
    <property type="entry name" value="DUF3106"/>
</dbReference>
<feature type="signal peptide" evidence="2">
    <location>
        <begin position="1"/>
        <end position="22"/>
    </location>
</feature>
<keyword evidence="2" id="KW-0732">Signal</keyword>